<gene>
    <name evidence="6" type="ORF">SAMN04488502_12012</name>
</gene>
<dbReference type="GO" id="GO:0005524">
    <property type="term" value="F:ATP binding"/>
    <property type="evidence" value="ECO:0007669"/>
    <property type="project" value="UniProtKB-KW"/>
</dbReference>
<dbReference type="OrthoDB" id="9779287at2"/>
<name>A0A1H0AMU3_9FIRM</name>
<reference evidence="6 7" key="1">
    <citation type="submission" date="2016-10" db="EMBL/GenBank/DDBJ databases">
        <authorList>
            <person name="de Groot N.N."/>
        </authorList>
    </citation>
    <scope>NUCLEOTIDE SEQUENCE [LARGE SCALE GENOMIC DNA]</scope>
    <source>
        <strain evidence="6 7">DSM 1736</strain>
    </source>
</reference>
<dbReference type="InterPro" id="IPR003439">
    <property type="entry name" value="ABC_transporter-like_ATP-bd"/>
</dbReference>
<evidence type="ECO:0000313" key="7">
    <source>
        <dbReference type="Proteomes" id="UP000214880"/>
    </source>
</evidence>
<organism evidence="6 7">
    <name type="scientific">Dendrosporobacter quercicolus</name>
    <dbReference type="NCBI Taxonomy" id="146817"/>
    <lineage>
        <taxon>Bacteria</taxon>
        <taxon>Bacillati</taxon>
        <taxon>Bacillota</taxon>
        <taxon>Negativicutes</taxon>
        <taxon>Selenomonadales</taxon>
        <taxon>Sporomusaceae</taxon>
        <taxon>Dendrosporobacter</taxon>
    </lineage>
</organism>
<protein>
    <submittedName>
        <fullName evidence="6">Peptide/nickel transport system ATP-binding protein</fullName>
    </submittedName>
</protein>
<dbReference type="Gene3D" id="3.40.50.300">
    <property type="entry name" value="P-loop containing nucleotide triphosphate hydrolases"/>
    <property type="match status" value="1"/>
</dbReference>
<evidence type="ECO:0000259" key="5">
    <source>
        <dbReference type="PROSITE" id="PS50893"/>
    </source>
</evidence>
<keyword evidence="7" id="KW-1185">Reference proteome</keyword>
<dbReference type="InterPro" id="IPR003593">
    <property type="entry name" value="AAA+_ATPase"/>
</dbReference>
<feature type="domain" description="ABC transporter" evidence="5">
    <location>
        <begin position="2"/>
        <end position="248"/>
    </location>
</feature>
<evidence type="ECO:0000256" key="2">
    <source>
        <dbReference type="ARBA" id="ARBA00022448"/>
    </source>
</evidence>
<dbReference type="PANTHER" id="PTHR43776">
    <property type="entry name" value="TRANSPORT ATP-BINDING PROTEIN"/>
    <property type="match status" value="1"/>
</dbReference>
<evidence type="ECO:0000256" key="3">
    <source>
        <dbReference type="ARBA" id="ARBA00022741"/>
    </source>
</evidence>
<dbReference type="InterPro" id="IPR027417">
    <property type="entry name" value="P-loop_NTPase"/>
</dbReference>
<evidence type="ECO:0000256" key="1">
    <source>
        <dbReference type="ARBA" id="ARBA00005417"/>
    </source>
</evidence>
<evidence type="ECO:0000256" key="4">
    <source>
        <dbReference type="ARBA" id="ARBA00022840"/>
    </source>
</evidence>
<sequence>MLDVINVTKTYRTGLLGGTPAIAVNNVSFSLKAGKTLGLIGMSGSGKSTLARLVLRLIPCDSGRIVFNGVEITNFNRRQMKKLRQEMQILFQNPESSLNPRMTIGKSLAEPYLFQAINDKDYIAGQIEGWLAFVGLGPEILNRQPHQLSGGQLQRVCIARALLLKPRFLVLDEPTSMLDVSVQAQVIEVLKNAQQEYGIAYLFISHDLDLIKACSEEIAVMHQGRIIEQQPAEALYKQPKEEYTKELLDTFLNF</sequence>
<dbReference type="SUPFAM" id="SSF52540">
    <property type="entry name" value="P-loop containing nucleoside triphosphate hydrolases"/>
    <property type="match status" value="1"/>
</dbReference>
<dbReference type="GO" id="GO:0055085">
    <property type="term" value="P:transmembrane transport"/>
    <property type="evidence" value="ECO:0007669"/>
    <property type="project" value="UniProtKB-ARBA"/>
</dbReference>
<dbReference type="RefSeq" id="WP_092075133.1">
    <property type="nucleotide sequence ID" value="NZ_FNHB01000020.1"/>
</dbReference>
<dbReference type="STRING" id="146817.SAMN04488502_12012"/>
<dbReference type="EMBL" id="FNHB01000020">
    <property type="protein sequence ID" value="SDN34719.1"/>
    <property type="molecule type" value="Genomic_DNA"/>
</dbReference>
<dbReference type="InterPro" id="IPR017871">
    <property type="entry name" value="ABC_transporter-like_CS"/>
</dbReference>
<dbReference type="Proteomes" id="UP000214880">
    <property type="component" value="Unassembled WGS sequence"/>
</dbReference>
<dbReference type="PROSITE" id="PS00211">
    <property type="entry name" value="ABC_TRANSPORTER_1"/>
    <property type="match status" value="1"/>
</dbReference>
<dbReference type="PANTHER" id="PTHR43776:SF7">
    <property type="entry name" value="D,D-DIPEPTIDE TRANSPORT ATP-BINDING PROTEIN DDPF-RELATED"/>
    <property type="match status" value="1"/>
</dbReference>
<keyword evidence="2" id="KW-0813">Transport</keyword>
<dbReference type="PROSITE" id="PS50893">
    <property type="entry name" value="ABC_TRANSPORTER_2"/>
    <property type="match status" value="1"/>
</dbReference>
<dbReference type="AlphaFoldDB" id="A0A1H0AMU3"/>
<keyword evidence="4 6" id="KW-0067">ATP-binding</keyword>
<dbReference type="CDD" id="cd03257">
    <property type="entry name" value="ABC_NikE_OppD_transporters"/>
    <property type="match status" value="1"/>
</dbReference>
<accession>A0A1H0AMU3</accession>
<dbReference type="GO" id="GO:0016887">
    <property type="term" value="F:ATP hydrolysis activity"/>
    <property type="evidence" value="ECO:0007669"/>
    <property type="project" value="InterPro"/>
</dbReference>
<dbReference type="Pfam" id="PF00005">
    <property type="entry name" value="ABC_tran"/>
    <property type="match status" value="1"/>
</dbReference>
<evidence type="ECO:0000313" key="6">
    <source>
        <dbReference type="EMBL" id="SDN34719.1"/>
    </source>
</evidence>
<dbReference type="SMART" id="SM00382">
    <property type="entry name" value="AAA"/>
    <property type="match status" value="1"/>
</dbReference>
<comment type="similarity">
    <text evidence="1">Belongs to the ABC transporter superfamily.</text>
</comment>
<proteinExistence type="inferred from homology"/>
<dbReference type="InterPro" id="IPR050319">
    <property type="entry name" value="ABC_transp_ATP-bind"/>
</dbReference>
<keyword evidence="3" id="KW-0547">Nucleotide-binding</keyword>